<proteinExistence type="predicted"/>
<dbReference type="SUPFAM" id="SSF53850">
    <property type="entry name" value="Periplasmic binding protein-like II"/>
    <property type="match status" value="1"/>
</dbReference>
<keyword evidence="5" id="KW-0449">Lipoprotein</keyword>
<dbReference type="PANTHER" id="PTHR43649">
    <property type="entry name" value="ARABINOSE-BINDING PROTEIN-RELATED"/>
    <property type="match status" value="1"/>
</dbReference>
<dbReference type="PROSITE" id="PS51257">
    <property type="entry name" value="PROKAR_LIPOPROTEIN"/>
    <property type="match status" value="1"/>
</dbReference>
<feature type="region of interest" description="Disordered" evidence="6">
    <location>
        <begin position="26"/>
        <end position="46"/>
    </location>
</feature>
<dbReference type="Gene3D" id="3.40.190.10">
    <property type="entry name" value="Periplasmic binding protein-like II"/>
    <property type="match status" value="1"/>
</dbReference>
<dbReference type="PANTHER" id="PTHR43649:SF33">
    <property type="entry name" value="POLYGALACTURONAN_RHAMNOGALACTURONAN-BINDING PROTEIN YTCQ"/>
    <property type="match status" value="1"/>
</dbReference>
<evidence type="ECO:0000256" key="2">
    <source>
        <dbReference type="ARBA" id="ARBA00022729"/>
    </source>
</evidence>
<name>A0ABX1Z935_9BACL</name>
<feature type="chain" id="PRO_5045775404" evidence="7">
    <location>
        <begin position="24"/>
        <end position="449"/>
    </location>
</feature>
<evidence type="ECO:0000256" key="5">
    <source>
        <dbReference type="ARBA" id="ARBA00023288"/>
    </source>
</evidence>
<keyword evidence="4" id="KW-0564">Palmitate</keyword>
<dbReference type="Pfam" id="PF01547">
    <property type="entry name" value="SBP_bac_1"/>
    <property type="match status" value="1"/>
</dbReference>
<evidence type="ECO:0000313" key="8">
    <source>
        <dbReference type="EMBL" id="NOU88789.1"/>
    </source>
</evidence>
<sequence length="449" mass="48579">MKKIQARVSLLSTVVLVSIFALSACSSTDNTPTSSALASANPKASPSAAIKEPTKAIEVTIMTWESPSMNDKIMASMKKFEAANPGITVKLIPAPLSDYGLKINQMIAANQGPDIFMTGNDMVIANGAEGRLYDWSAKAAGDKEFMDSFYNGVLDAWKQDGGKLYGLPGLLNTYGYFYNKKLFKDAGLTEPKAGWTYDEMFADALKLTSKKGGVQQYGLYATVDPFKLSLYSVSAGGAPFADGIVKPTKVEISPQFIEGLERYKVAIANGSMIPPTFDQTNVMSNFKAGTVAMTQQGQWVADDLIRTAPNLDWGFVPGPVVNSQSEIYDAVGWSSPSNIKNPDAIWKVLKYMDSTMYAEVLPQNPVAPAAHKDAAKAYFDFLTSSNHADVAIGVNHILQSKNVQPVRFQTTWAGKANPFIDAAWNNILTGKTPVSGLNDMVDKITKVIK</sequence>
<evidence type="ECO:0000256" key="4">
    <source>
        <dbReference type="ARBA" id="ARBA00023139"/>
    </source>
</evidence>
<dbReference type="InterPro" id="IPR050490">
    <property type="entry name" value="Bact_solute-bd_prot1"/>
</dbReference>
<evidence type="ECO:0000256" key="6">
    <source>
        <dbReference type="SAM" id="MobiDB-lite"/>
    </source>
</evidence>
<evidence type="ECO:0000256" key="3">
    <source>
        <dbReference type="ARBA" id="ARBA00023136"/>
    </source>
</evidence>
<protein>
    <submittedName>
        <fullName evidence="8">Extracellular solute-binding protein</fullName>
    </submittedName>
</protein>
<keyword evidence="2 7" id="KW-0732">Signal</keyword>
<gene>
    <name evidence="8" type="ORF">GC102_23995</name>
</gene>
<accession>A0ABX1Z935</accession>
<evidence type="ECO:0000256" key="7">
    <source>
        <dbReference type="SAM" id="SignalP"/>
    </source>
</evidence>
<keyword evidence="9" id="KW-1185">Reference proteome</keyword>
<dbReference type="RefSeq" id="WP_171691768.1">
    <property type="nucleotide sequence ID" value="NZ_WHOC01000133.1"/>
</dbReference>
<dbReference type="CDD" id="cd13585">
    <property type="entry name" value="PBP2_TMBP_like"/>
    <property type="match status" value="1"/>
</dbReference>
<reference evidence="8 9" key="1">
    <citation type="submission" date="2019-10" db="EMBL/GenBank/DDBJ databases">
        <title>Description of Paenibacillus choica sp. nov.</title>
        <authorList>
            <person name="Carlier A."/>
            <person name="Qi S."/>
        </authorList>
    </citation>
    <scope>NUCLEOTIDE SEQUENCE [LARGE SCALE GENOMIC DNA]</scope>
    <source>
        <strain evidence="8 9">LMG 31460</strain>
    </source>
</reference>
<evidence type="ECO:0000256" key="1">
    <source>
        <dbReference type="ARBA" id="ARBA00022475"/>
    </source>
</evidence>
<comment type="caution">
    <text evidence="8">The sequence shown here is derived from an EMBL/GenBank/DDBJ whole genome shotgun (WGS) entry which is preliminary data.</text>
</comment>
<feature type="compositionally biased region" description="Low complexity" evidence="6">
    <location>
        <begin position="34"/>
        <end position="46"/>
    </location>
</feature>
<organism evidence="8 9">
    <name type="scientific">Paenibacillus germinis</name>
    <dbReference type="NCBI Taxonomy" id="2654979"/>
    <lineage>
        <taxon>Bacteria</taxon>
        <taxon>Bacillati</taxon>
        <taxon>Bacillota</taxon>
        <taxon>Bacilli</taxon>
        <taxon>Bacillales</taxon>
        <taxon>Paenibacillaceae</taxon>
        <taxon>Paenibacillus</taxon>
    </lineage>
</organism>
<dbReference type="Proteomes" id="UP000658690">
    <property type="component" value="Unassembled WGS sequence"/>
</dbReference>
<dbReference type="InterPro" id="IPR006059">
    <property type="entry name" value="SBP"/>
</dbReference>
<keyword evidence="1" id="KW-1003">Cell membrane</keyword>
<keyword evidence="3" id="KW-0472">Membrane</keyword>
<evidence type="ECO:0000313" key="9">
    <source>
        <dbReference type="Proteomes" id="UP000658690"/>
    </source>
</evidence>
<feature type="signal peptide" evidence="7">
    <location>
        <begin position="1"/>
        <end position="23"/>
    </location>
</feature>
<dbReference type="EMBL" id="WHOC01000133">
    <property type="protein sequence ID" value="NOU88789.1"/>
    <property type="molecule type" value="Genomic_DNA"/>
</dbReference>